<evidence type="ECO:0000313" key="3">
    <source>
        <dbReference type="Proteomes" id="UP001155241"/>
    </source>
</evidence>
<gene>
    <name evidence="2" type="ORF">NG895_17780</name>
</gene>
<accession>A0A9X2FIB0</accession>
<dbReference type="SMART" id="SM00470">
    <property type="entry name" value="ParB"/>
    <property type="match status" value="1"/>
</dbReference>
<evidence type="ECO:0000259" key="1">
    <source>
        <dbReference type="SMART" id="SM00470"/>
    </source>
</evidence>
<dbReference type="EMBL" id="JAMXLR010000061">
    <property type="protein sequence ID" value="MCO6045751.1"/>
    <property type="molecule type" value="Genomic_DNA"/>
</dbReference>
<keyword evidence="3" id="KW-1185">Reference proteome</keyword>
<feature type="domain" description="ParB-like N-terminal" evidence="1">
    <location>
        <begin position="11"/>
        <end position="97"/>
    </location>
</feature>
<reference evidence="2" key="1">
    <citation type="submission" date="2022-06" db="EMBL/GenBank/DDBJ databases">
        <title>Aeoliella straminimaris, a novel planctomycete from sediments.</title>
        <authorList>
            <person name="Vitorino I.R."/>
            <person name="Lage O.M."/>
        </authorList>
    </citation>
    <scope>NUCLEOTIDE SEQUENCE</scope>
    <source>
        <strain evidence="2">ICT_H6.2</strain>
    </source>
</reference>
<organism evidence="2 3">
    <name type="scientific">Aeoliella straminimaris</name>
    <dbReference type="NCBI Taxonomy" id="2954799"/>
    <lineage>
        <taxon>Bacteria</taxon>
        <taxon>Pseudomonadati</taxon>
        <taxon>Planctomycetota</taxon>
        <taxon>Planctomycetia</taxon>
        <taxon>Pirellulales</taxon>
        <taxon>Lacipirellulaceae</taxon>
        <taxon>Aeoliella</taxon>
    </lineage>
</organism>
<comment type="caution">
    <text evidence="2">The sequence shown here is derived from an EMBL/GenBank/DDBJ whole genome shotgun (WGS) entry which is preliminary data.</text>
</comment>
<dbReference type="AlphaFoldDB" id="A0A9X2FIB0"/>
<dbReference type="InterPro" id="IPR036086">
    <property type="entry name" value="ParB/Sulfiredoxin_sf"/>
</dbReference>
<dbReference type="InterPro" id="IPR003115">
    <property type="entry name" value="ParB_N"/>
</dbReference>
<dbReference type="SUPFAM" id="SSF110849">
    <property type="entry name" value="ParB/Sulfiredoxin"/>
    <property type="match status" value="1"/>
</dbReference>
<dbReference type="Proteomes" id="UP001155241">
    <property type="component" value="Unassembled WGS sequence"/>
</dbReference>
<evidence type="ECO:0000313" key="2">
    <source>
        <dbReference type="EMBL" id="MCO6045751.1"/>
    </source>
</evidence>
<sequence length="183" mass="20318">MNIQDRVKELRRVPASELKPNPRNWRTHPVAQRDALRGVLADVGFADAVVARELADGTLELIDGHLRAETMQDAAVPVLVVDLDDQEATKVLLTHDALATMVGVDQENLATLLDEAQFESEAVESMFAGMKPDNAPLLADAERPEIDVPESYQVVVECQGEEEQELLFNRLRGEGFRCRVMTL</sequence>
<protein>
    <submittedName>
        <fullName evidence="2">ParB N-terminal domain-containing protein</fullName>
    </submittedName>
</protein>
<dbReference type="Gene3D" id="3.90.1530.10">
    <property type="entry name" value="Conserved hypothetical protein from pyrococcus furiosus pfu- 392566-001, ParB domain"/>
    <property type="match status" value="1"/>
</dbReference>
<name>A0A9X2FIB0_9BACT</name>
<proteinExistence type="predicted"/>
<dbReference type="RefSeq" id="WP_252853864.1">
    <property type="nucleotide sequence ID" value="NZ_JAMXLR010000061.1"/>
</dbReference>